<name>A0A511D5Z5_9PSEU</name>
<dbReference type="FunFam" id="3.30.1330.40:FF:000001">
    <property type="entry name" value="L-PSP family endoribonuclease"/>
    <property type="match status" value="1"/>
</dbReference>
<dbReference type="PANTHER" id="PTHR11803">
    <property type="entry name" value="2-IMINOBUTANOATE/2-IMINOPROPANOATE DEAMINASE RIDA"/>
    <property type="match status" value="1"/>
</dbReference>
<proteinExistence type="inferred from homology"/>
<dbReference type="EMBL" id="BJVI01000061">
    <property type="protein sequence ID" value="GEL20211.1"/>
    <property type="molecule type" value="Genomic_DNA"/>
</dbReference>
<sequence length="145" mass="15803">MRTGRTLSRDEWSVQRPQGFLAKAPLSSAIRVSDLIVTSGQIGIDETGAVVSGGIGEQTRVCLESIETLLASSGASLADVVQTRVFLTDFSGYDDFNRVYREFFSDPFPTRSTIGVYQLALGAEIEIEVVAIRRRATNPQGELDD</sequence>
<comment type="caution">
    <text evidence="2">The sequence shown here is derived from an EMBL/GenBank/DDBJ whole genome shotgun (WGS) entry which is preliminary data.</text>
</comment>
<reference evidence="2 3" key="1">
    <citation type="submission" date="2019-07" db="EMBL/GenBank/DDBJ databases">
        <title>Whole genome shotgun sequence of Pseudonocardia asaccharolytica NBRC 16224.</title>
        <authorList>
            <person name="Hosoyama A."/>
            <person name="Uohara A."/>
            <person name="Ohji S."/>
            <person name="Ichikawa N."/>
        </authorList>
    </citation>
    <scope>NUCLEOTIDE SEQUENCE [LARGE SCALE GENOMIC DNA]</scope>
    <source>
        <strain evidence="2 3">NBRC 16224</strain>
    </source>
</reference>
<evidence type="ECO:0000313" key="3">
    <source>
        <dbReference type="Proteomes" id="UP000321328"/>
    </source>
</evidence>
<protein>
    <submittedName>
        <fullName evidence="2">Endoribonuclease L-PSP</fullName>
    </submittedName>
</protein>
<keyword evidence="3" id="KW-1185">Reference proteome</keyword>
<dbReference type="GO" id="GO:0005829">
    <property type="term" value="C:cytosol"/>
    <property type="evidence" value="ECO:0007669"/>
    <property type="project" value="TreeGrafter"/>
</dbReference>
<dbReference type="InterPro" id="IPR035959">
    <property type="entry name" value="RutC-like_sf"/>
</dbReference>
<dbReference type="PANTHER" id="PTHR11803:SF39">
    <property type="entry name" value="2-IMINOBUTANOATE_2-IMINOPROPANOATE DEAMINASE"/>
    <property type="match status" value="1"/>
</dbReference>
<dbReference type="InterPro" id="IPR006175">
    <property type="entry name" value="YjgF/YER057c/UK114"/>
</dbReference>
<dbReference type="STRING" id="1123024.GCA_000423625_04720"/>
<organism evidence="2 3">
    <name type="scientific">Pseudonocardia asaccharolytica DSM 44247 = NBRC 16224</name>
    <dbReference type="NCBI Taxonomy" id="1123024"/>
    <lineage>
        <taxon>Bacteria</taxon>
        <taxon>Bacillati</taxon>
        <taxon>Actinomycetota</taxon>
        <taxon>Actinomycetes</taxon>
        <taxon>Pseudonocardiales</taxon>
        <taxon>Pseudonocardiaceae</taxon>
        <taxon>Pseudonocardia</taxon>
    </lineage>
</organism>
<dbReference type="Gene3D" id="3.30.1330.40">
    <property type="entry name" value="RutC-like"/>
    <property type="match status" value="1"/>
</dbReference>
<gene>
    <name evidence="2" type="ORF">PA7_40480</name>
</gene>
<dbReference type="Proteomes" id="UP000321328">
    <property type="component" value="Unassembled WGS sequence"/>
</dbReference>
<dbReference type="SUPFAM" id="SSF55298">
    <property type="entry name" value="YjgF-like"/>
    <property type="match status" value="1"/>
</dbReference>
<dbReference type="AlphaFoldDB" id="A0A511D5Z5"/>
<comment type="similarity">
    <text evidence="1">Belongs to the RutC family.</text>
</comment>
<accession>A0A511D5Z5</accession>
<dbReference type="OrthoDB" id="8684161at2"/>
<dbReference type="Pfam" id="PF01042">
    <property type="entry name" value="Ribonuc_L-PSP"/>
    <property type="match status" value="1"/>
</dbReference>
<evidence type="ECO:0000256" key="1">
    <source>
        <dbReference type="ARBA" id="ARBA00010552"/>
    </source>
</evidence>
<dbReference type="GO" id="GO:0019239">
    <property type="term" value="F:deaminase activity"/>
    <property type="evidence" value="ECO:0007669"/>
    <property type="project" value="TreeGrafter"/>
</dbReference>
<evidence type="ECO:0000313" key="2">
    <source>
        <dbReference type="EMBL" id="GEL20211.1"/>
    </source>
</evidence>
<dbReference type="CDD" id="cd00448">
    <property type="entry name" value="YjgF_YER057c_UK114_family"/>
    <property type="match status" value="1"/>
</dbReference>